<feature type="compositionally biased region" description="Polar residues" evidence="1">
    <location>
        <begin position="104"/>
        <end position="113"/>
    </location>
</feature>
<gene>
    <name evidence="3" type="ORF">HMPREF1090_01135</name>
</gene>
<protein>
    <recommendedName>
        <fullName evidence="2">Flagellar hook-length control protein-like C-terminal domain-containing protein</fullName>
    </recommendedName>
</protein>
<evidence type="ECO:0000313" key="4">
    <source>
        <dbReference type="Proteomes" id="UP000013085"/>
    </source>
</evidence>
<reference evidence="3 4" key="1">
    <citation type="submission" date="2013-01" db="EMBL/GenBank/DDBJ databases">
        <title>The Genome Sequence of Clostridium clostridioforme 90A8.</title>
        <authorList>
            <consortium name="The Broad Institute Genome Sequencing Platform"/>
            <person name="Earl A."/>
            <person name="Ward D."/>
            <person name="Feldgarden M."/>
            <person name="Gevers D."/>
            <person name="Courvalin P."/>
            <person name="Lambert T."/>
            <person name="Walker B."/>
            <person name="Young S.K."/>
            <person name="Zeng Q."/>
            <person name="Gargeya S."/>
            <person name="Fitzgerald M."/>
            <person name="Haas B."/>
            <person name="Abouelleil A."/>
            <person name="Alvarado L."/>
            <person name="Arachchi H.M."/>
            <person name="Berlin A.M."/>
            <person name="Chapman S.B."/>
            <person name="Dewar J."/>
            <person name="Goldberg J."/>
            <person name="Griggs A."/>
            <person name="Gujja S."/>
            <person name="Hansen M."/>
            <person name="Howarth C."/>
            <person name="Imamovic A."/>
            <person name="Larimer J."/>
            <person name="McCowan C."/>
            <person name="Murphy C."/>
            <person name="Neiman D."/>
            <person name="Pearson M."/>
            <person name="Priest M."/>
            <person name="Roberts A."/>
            <person name="Saif S."/>
            <person name="Shea T."/>
            <person name="Sisk P."/>
            <person name="Sykes S."/>
            <person name="Wortman J."/>
            <person name="Nusbaum C."/>
            <person name="Birren B."/>
        </authorList>
    </citation>
    <scope>NUCLEOTIDE SEQUENCE [LARGE SCALE GENOMIC DNA]</scope>
    <source>
        <strain evidence="3 4">90A8</strain>
    </source>
</reference>
<comment type="caution">
    <text evidence="3">The sequence shown here is derived from an EMBL/GenBank/DDBJ whole genome shotgun (WGS) entry which is preliminary data.</text>
</comment>
<dbReference type="InterPro" id="IPR038610">
    <property type="entry name" value="FliK-like_C_sf"/>
</dbReference>
<feature type="domain" description="Flagellar hook-length control protein-like C-terminal" evidence="2">
    <location>
        <begin position="279"/>
        <end position="343"/>
    </location>
</feature>
<feature type="region of interest" description="Disordered" evidence="1">
    <location>
        <begin position="39"/>
        <end position="71"/>
    </location>
</feature>
<dbReference type="PATRIC" id="fig|999408.3.peg.1214"/>
<dbReference type="AlphaFoldDB" id="A0A0E2HFL6"/>
<feature type="compositionally biased region" description="Basic and acidic residues" evidence="1">
    <location>
        <begin position="360"/>
        <end position="383"/>
    </location>
</feature>
<feature type="region of interest" description="Disordered" evidence="1">
    <location>
        <begin position="104"/>
        <end position="129"/>
    </location>
</feature>
<dbReference type="InterPro" id="IPR021136">
    <property type="entry name" value="Flagellar_hook_control-like_C"/>
</dbReference>
<feature type="region of interest" description="Disordered" evidence="1">
    <location>
        <begin position="356"/>
        <end position="396"/>
    </location>
</feature>
<name>A0A0E2HFL6_9FIRM</name>
<evidence type="ECO:0000259" key="2">
    <source>
        <dbReference type="Pfam" id="PF02120"/>
    </source>
</evidence>
<sequence>MVRIDTVPIRRPTELVKDKEAPLDGLEINMSFSQMLKGKEQAVQEQKTEKDDGPCKTEEADSIKKKPASIPLQTDEIVQNPAETMVQLQAAFNQMLETVVNHTPDSELTNQEQPEPPLEPDSTFTAAAATDVRPEQMTAAKAGDRRMPDYAELKAESSLHTMKSRAFLPDREAEASERDSELSQAGFARVDKEMQPVILREEHSGHQEAADWQKPSFKGKPLLDIQDRDGKALKVPVHAEYIHPANSQDMFGPAAARHIPETVTVRTAPETFPVDVGKTIAAKLPGNNGMLTIELEPAALGKMTIKVVYEAGRAAVSIMSANPKTLELLSQSAGEIANILEEKTGQQTVVYTPEMYQESEDYRGHQERGNQRQDDEREKRRSQPDSFAQQLRLGLV</sequence>
<dbReference type="HOGENOM" id="CLU_695806_0_0_9"/>
<dbReference type="RefSeq" id="WP_002594965.1">
    <property type="nucleotide sequence ID" value="NZ_KB850998.1"/>
</dbReference>
<dbReference type="Proteomes" id="UP000013085">
    <property type="component" value="Unassembled WGS sequence"/>
</dbReference>
<dbReference type="EMBL" id="AGYR01000007">
    <property type="protein sequence ID" value="ENZ18818.1"/>
    <property type="molecule type" value="Genomic_DNA"/>
</dbReference>
<feature type="compositionally biased region" description="Basic and acidic residues" evidence="1">
    <location>
        <begin position="39"/>
        <end position="64"/>
    </location>
</feature>
<dbReference type="Gene3D" id="3.30.750.140">
    <property type="match status" value="1"/>
</dbReference>
<dbReference type="Pfam" id="PF02120">
    <property type="entry name" value="Flg_hook"/>
    <property type="match status" value="1"/>
</dbReference>
<proteinExistence type="predicted"/>
<evidence type="ECO:0000256" key="1">
    <source>
        <dbReference type="SAM" id="MobiDB-lite"/>
    </source>
</evidence>
<dbReference type="CDD" id="cd17470">
    <property type="entry name" value="T3SS_Flik_C"/>
    <property type="match status" value="1"/>
</dbReference>
<evidence type="ECO:0000313" key="3">
    <source>
        <dbReference type="EMBL" id="ENZ18818.1"/>
    </source>
</evidence>
<organism evidence="3 4">
    <name type="scientific">[Clostridium] clostridioforme 90A8</name>
    <dbReference type="NCBI Taxonomy" id="999408"/>
    <lineage>
        <taxon>Bacteria</taxon>
        <taxon>Bacillati</taxon>
        <taxon>Bacillota</taxon>
        <taxon>Clostridia</taxon>
        <taxon>Lachnospirales</taxon>
        <taxon>Lachnospiraceae</taxon>
        <taxon>Enterocloster</taxon>
    </lineage>
</organism>
<accession>A0A0E2HFL6</accession>